<organism evidence="1 2">
    <name type="scientific">Diploscapter pachys</name>
    <dbReference type="NCBI Taxonomy" id="2018661"/>
    <lineage>
        <taxon>Eukaryota</taxon>
        <taxon>Metazoa</taxon>
        <taxon>Ecdysozoa</taxon>
        <taxon>Nematoda</taxon>
        <taxon>Chromadorea</taxon>
        <taxon>Rhabditida</taxon>
        <taxon>Rhabditina</taxon>
        <taxon>Rhabditomorpha</taxon>
        <taxon>Rhabditoidea</taxon>
        <taxon>Rhabditidae</taxon>
        <taxon>Diploscapter</taxon>
    </lineage>
</organism>
<evidence type="ECO:0000313" key="1">
    <source>
        <dbReference type="EMBL" id="PAV70643.1"/>
    </source>
</evidence>
<proteinExistence type="predicted"/>
<accession>A0A2A2K9V2</accession>
<comment type="caution">
    <text evidence="1">The sequence shown here is derived from an EMBL/GenBank/DDBJ whole genome shotgun (WGS) entry which is preliminary data.</text>
</comment>
<reference evidence="1 2" key="1">
    <citation type="journal article" date="2017" name="Curr. Biol.">
        <title>Genome architecture and evolution of a unichromosomal asexual nematode.</title>
        <authorList>
            <person name="Fradin H."/>
            <person name="Zegar C."/>
            <person name="Gutwein M."/>
            <person name="Lucas J."/>
            <person name="Kovtun M."/>
            <person name="Corcoran D."/>
            <person name="Baugh L.R."/>
            <person name="Kiontke K."/>
            <person name="Gunsalus K."/>
            <person name="Fitch D.H."/>
            <person name="Piano F."/>
        </authorList>
    </citation>
    <scope>NUCLEOTIDE SEQUENCE [LARGE SCALE GENOMIC DNA]</scope>
    <source>
        <strain evidence="1">PF1309</strain>
    </source>
</reference>
<keyword evidence="2" id="KW-1185">Reference proteome</keyword>
<evidence type="ECO:0000313" key="2">
    <source>
        <dbReference type="Proteomes" id="UP000218231"/>
    </source>
</evidence>
<dbReference type="EMBL" id="LIAE01009236">
    <property type="protein sequence ID" value="PAV70643.1"/>
    <property type="molecule type" value="Genomic_DNA"/>
</dbReference>
<dbReference type="Proteomes" id="UP000218231">
    <property type="component" value="Unassembled WGS sequence"/>
</dbReference>
<dbReference type="AlphaFoldDB" id="A0A2A2K9V2"/>
<name>A0A2A2K9V2_9BILA</name>
<gene>
    <name evidence="1" type="ORF">WR25_02046</name>
</gene>
<protein>
    <submittedName>
        <fullName evidence="1">Uncharacterized protein</fullName>
    </submittedName>
</protein>
<sequence>MKNIVIRYDIGIDSLEFKGPGEGTNADSDNFRNILKTAGAVVQDWYDIGLTDEKLIDLFSETFILEITSSINITCNGFAQYVEKQSKRRSIMFGVTEGNSGLSLEQLLKNVPQRYRTIKGDVREAKMWNNNFHNGHSKSVGISSRSITYLGP</sequence>